<dbReference type="RefSeq" id="WP_122225307.1">
    <property type="nucleotide sequence ID" value="NZ_MPBG01000001.1"/>
</dbReference>
<accession>A0A421NYX9</accession>
<dbReference type="EMBL" id="MPBG01000001">
    <property type="protein sequence ID" value="RMI89160.1"/>
    <property type="molecule type" value="Genomic_DNA"/>
</dbReference>
<evidence type="ECO:0000313" key="2">
    <source>
        <dbReference type="EMBL" id="RMI89160.1"/>
    </source>
</evidence>
<feature type="transmembrane region" description="Helical" evidence="1">
    <location>
        <begin position="9"/>
        <end position="28"/>
    </location>
</feature>
<proteinExistence type="predicted"/>
<dbReference type="Proteomes" id="UP000283896">
    <property type="component" value="Unassembled WGS sequence"/>
</dbReference>
<protein>
    <submittedName>
        <fullName evidence="2">Uncharacterized protein</fullName>
    </submittedName>
</protein>
<keyword evidence="1" id="KW-1133">Transmembrane helix</keyword>
<evidence type="ECO:0000256" key="1">
    <source>
        <dbReference type="SAM" id="Phobius"/>
    </source>
</evidence>
<keyword evidence="1" id="KW-0472">Membrane</keyword>
<name>A0A421NYX9_9MOLU</name>
<evidence type="ECO:0000313" key="3">
    <source>
        <dbReference type="Proteomes" id="UP000283896"/>
    </source>
</evidence>
<reference evidence="3" key="1">
    <citation type="submission" date="2016-11" db="EMBL/GenBank/DDBJ databases">
        <title>Genome sequence of Candidatus Phytoplasma solani strain SA-1.</title>
        <authorList>
            <person name="Haryono M."/>
            <person name="Samarzija I."/>
            <person name="Seruga Music M."/>
            <person name="Hogenhout S."/>
            <person name="Kuo C.-H."/>
        </authorList>
    </citation>
    <scope>NUCLEOTIDE SEQUENCE [LARGE SCALE GENOMIC DNA]</scope>
    <source>
        <strain evidence="3">SA-1</strain>
    </source>
</reference>
<organism evidence="2 3">
    <name type="scientific">Candidatus Phytoplasma solani</name>
    <dbReference type="NCBI Taxonomy" id="69896"/>
    <lineage>
        <taxon>Bacteria</taxon>
        <taxon>Bacillati</taxon>
        <taxon>Mycoplasmatota</taxon>
        <taxon>Mollicutes</taxon>
        <taxon>Acholeplasmatales</taxon>
        <taxon>Acholeplasmataceae</taxon>
        <taxon>Candidatus Phytoplasma</taxon>
        <taxon>16SrXII (Stolbur group)</taxon>
    </lineage>
</organism>
<keyword evidence="3" id="KW-1185">Reference proteome</keyword>
<keyword evidence="1" id="KW-0812">Transmembrane</keyword>
<gene>
    <name evidence="2" type="ORF">PSSA1_v1c0400</name>
</gene>
<sequence>MNSKHNKTLVIGILIFFVIAIIFGFFFFNSEETFVEETSNNPTEEVISSVVSKPSTDYKMDDLKDKVFNELTNLTQKAIESKQVKTFVDSIPDKLTSSLLRGKKTKI</sequence>
<dbReference type="AlphaFoldDB" id="A0A421NYX9"/>
<comment type="caution">
    <text evidence="2">The sequence shown here is derived from an EMBL/GenBank/DDBJ whole genome shotgun (WGS) entry which is preliminary data.</text>
</comment>